<name>A0A6J7WVR3_9CAUD</name>
<reference evidence="1" key="1">
    <citation type="submission" date="2020-05" db="EMBL/GenBank/DDBJ databases">
        <authorList>
            <person name="Chiriac C."/>
            <person name="Salcher M."/>
            <person name="Ghai R."/>
            <person name="Kavagutti S V."/>
        </authorList>
    </citation>
    <scope>NUCLEOTIDE SEQUENCE</scope>
</reference>
<protein>
    <submittedName>
        <fullName evidence="1">Uncharacterized protein</fullName>
    </submittedName>
</protein>
<organism evidence="1">
    <name type="scientific">uncultured Caudovirales phage</name>
    <dbReference type="NCBI Taxonomy" id="2100421"/>
    <lineage>
        <taxon>Viruses</taxon>
        <taxon>Duplodnaviria</taxon>
        <taxon>Heunggongvirae</taxon>
        <taxon>Uroviricota</taxon>
        <taxon>Caudoviricetes</taxon>
        <taxon>Peduoviridae</taxon>
        <taxon>Maltschvirus</taxon>
        <taxon>Maltschvirus maltsch</taxon>
    </lineage>
</organism>
<evidence type="ECO:0000313" key="1">
    <source>
        <dbReference type="EMBL" id="CAB5221810.1"/>
    </source>
</evidence>
<gene>
    <name evidence="1" type="ORF">UFOVP359_80</name>
</gene>
<sequence length="70" mass="8182">MAEKETTTVRVALKFVRNLGNYESVHVELGVEDYVRDTDTNVDTAMNRVYTFVENKLMEKVQEIEQDLKK</sequence>
<accession>A0A6J7WVR3</accession>
<dbReference type="EMBL" id="LR798295">
    <property type="protein sequence ID" value="CAB5221810.1"/>
    <property type="molecule type" value="Genomic_DNA"/>
</dbReference>
<proteinExistence type="predicted"/>